<keyword evidence="1" id="KW-0812">Transmembrane</keyword>
<dbReference type="Proteomes" id="UP000184260">
    <property type="component" value="Unassembled WGS sequence"/>
</dbReference>
<keyword evidence="1" id="KW-1133">Transmembrane helix</keyword>
<evidence type="ECO:0000313" key="3">
    <source>
        <dbReference type="Proteomes" id="UP000184260"/>
    </source>
</evidence>
<name>A0A1M7JXZ2_9FLAO</name>
<protein>
    <submittedName>
        <fullName evidence="2">Uncharacterized protein</fullName>
    </submittedName>
</protein>
<gene>
    <name evidence="2" type="ORF">SAMN05443669_104625</name>
</gene>
<evidence type="ECO:0000313" key="2">
    <source>
        <dbReference type="EMBL" id="SHM57909.1"/>
    </source>
</evidence>
<dbReference type="AlphaFoldDB" id="A0A1M7JXZ2"/>
<accession>A0A1M7JXZ2</accession>
<proteinExistence type="predicted"/>
<evidence type="ECO:0000256" key="1">
    <source>
        <dbReference type="SAM" id="Phobius"/>
    </source>
</evidence>
<keyword evidence="1" id="KW-0472">Membrane</keyword>
<organism evidence="2 3">
    <name type="scientific">Flavobacterium xanthum</name>
    <dbReference type="NCBI Taxonomy" id="69322"/>
    <lineage>
        <taxon>Bacteria</taxon>
        <taxon>Pseudomonadati</taxon>
        <taxon>Bacteroidota</taxon>
        <taxon>Flavobacteriia</taxon>
        <taxon>Flavobacteriales</taxon>
        <taxon>Flavobacteriaceae</taxon>
        <taxon>Flavobacterium</taxon>
    </lineage>
</organism>
<reference evidence="3" key="1">
    <citation type="submission" date="2016-11" db="EMBL/GenBank/DDBJ databases">
        <authorList>
            <person name="Varghese N."/>
            <person name="Submissions S."/>
        </authorList>
    </citation>
    <scope>NUCLEOTIDE SEQUENCE [LARGE SCALE GENOMIC DNA]</scope>
    <source>
        <strain evidence="3">DSM 3661</strain>
    </source>
</reference>
<dbReference type="EMBL" id="FRBU01000046">
    <property type="protein sequence ID" value="SHM57909.1"/>
    <property type="molecule type" value="Genomic_DNA"/>
</dbReference>
<feature type="transmembrane region" description="Helical" evidence="1">
    <location>
        <begin position="32"/>
        <end position="50"/>
    </location>
</feature>
<sequence length="68" mass="7822">MKRNPAYKSKGFVRQNRQRKTSDKFGMDKYHLFLKSVLLVIFVAKSYVLMVNTLDSVVATSDFMGITT</sequence>
<keyword evidence="3" id="KW-1185">Reference proteome</keyword>